<accession>A7HVX2</accession>
<name>A7HVX2_PARL1</name>
<organism evidence="2 3">
    <name type="scientific">Parvibaculum lavamentivorans (strain DS-1 / DSM 13023 / NCIMB 13966)</name>
    <dbReference type="NCBI Taxonomy" id="402881"/>
    <lineage>
        <taxon>Bacteria</taxon>
        <taxon>Pseudomonadati</taxon>
        <taxon>Pseudomonadota</taxon>
        <taxon>Alphaproteobacteria</taxon>
        <taxon>Hyphomicrobiales</taxon>
        <taxon>Parvibaculaceae</taxon>
        <taxon>Parvibaculum</taxon>
    </lineage>
</organism>
<dbReference type="AlphaFoldDB" id="A7HVX2"/>
<feature type="region of interest" description="Disordered" evidence="1">
    <location>
        <begin position="127"/>
        <end position="160"/>
    </location>
</feature>
<dbReference type="InterPro" id="IPR036760">
    <property type="entry name" value="SspB-like_sf"/>
</dbReference>
<dbReference type="InterPro" id="IPR007481">
    <property type="entry name" value="SspB"/>
</dbReference>
<evidence type="ECO:0000313" key="2">
    <source>
        <dbReference type="EMBL" id="ABS64055.1"/>
    </source>
</evidence>
<evidence type="ECO:0000313" key="3">
    <source>
        <dbReference type="Proteomes" id="UP000006377"/>
    </source>
</evidence>
<dbReference type="eggNOG" id="COG3814">
    <property type="taxonomic scope" value="Bacteria"/>
</dbReference>
<keyword evidence="3" id="KW-1185">Reference proteome</keyword>
<dbReference type="Proteomes" id="UP000006377">
    <property type="component" value="Chromosome"/>
</dbReference>
<dbReference type="RefSeq" id="WP_012111366.1">
    <property type="nucleotide sequence ID" value="NC_009719.1"/>
</dbReference>
<reference evidence="2 3" key="1">
    <citation type="journal article" date="2011" name="Stand. Genomic Sci.">
        <title>Complete genome sequence of Parvibaculum lavamentivorans type strain (DS-1(T)).</title>
        <authorList>
            <person name="Schleheck D."/>
            <person name="Weiss M."/>
            <person name="Pitluck S."/>
            <person name="Bruce D."/>
            <person name="Land M.L."/>
            <person name="Han S."/>
            <person name="Saunders E."/>
            <person name="Tapia R."/>
            <person name="Detter C."/>
            <person name="Brettin T."/>
            <person name="Han J."/>
            <person name="Woyke T."/>
            <person name="Goodwin L."/>
            <person name="Pennacchio L."/>
            <person name="Nolan M."/>
            <person name="Cook A.M."/>
            <person name="Kjelleberg S."/>
            <person name="Thomas T."/>
        </authorList>
    </citation>
    <scope>NUCLEOTIDE SEQUENCE [LARGE SCALE GENOMIC DNA]</scope>
    <source>
        <strain evidence="3">DS-1 / DSM 13023 / NCIMB 13966</strain>
    </source>
</reference>
<evidence type="ECO:0000256" key="1">
    <source>
        <dbReference type="SAM" id="MobiDB-lite"/>
    </source>
</evidence>
<proteinExistence type="predicted"/>
<dbReference type="OrthoDB" id="9800412at2"/>
<dbReference type="EMBL" id="CP000774">
    <property type="protein sequence ID" value="ABS64055.1"/>
    <property type="molecule type" value="Genomic_DNA"/>
</dbReference>
<dbReference type="Gene3D" id="2.30.30.220">
    <property type="entry name" value="SspB-like"/>
    <property type="match status" value="1"/>
</dbReference>
<dbReference type="STRING" id="402881.Plav_2446"/>
<evidence type="ECO:0008006" key="4">
    <source>
        <dbReference type="Google" id="ProtNLM"/>
    </source>
</evidence>
<dbReference type="KEGG" id="pla:Plav_2446"/>
<gene>
    <name evidence="2" type="ordered locus">Plav_2446</name>
</gene>
<sequence>MAEDQMRYDMLAQDALRGVVRRALKIARDEGLPGEHHFYISFRTDAPGVEVSEKLRKQYPEEITIVLQHQFWNLEVNEERFSVDLTFNKIPERLVVPFAAVQGFFDPSVQFGLQFQVQGVSAGTNVAKDNATGGVTEASKPEEPAPAAGDVVSLDAFRKK</sequence>
<protein>
    <recommendedName>
        <fullName evidence="4">Stringent starvation protein B</fullName>
    </recommendedName>
</protein>
<dbReference type="HOGENOM" id="CLU_106715_1_0_5"/>
<dbReference type="SUPFAM" id="SSF101738">
    <property type="entry name" value="SspB-like"/>
    <property type="match status" value="1"/>
</dbReference>
<dbReference type="Pfam" id="PF04386">
    <property type="entry name" value="SspB"/>
    <property type="match status" value="1"/>
</dbReference>